<protein>
    <recommendedName>
        <fullName evidence="5">Ribonuclease VapC</fullName>
        <shortName evidence="5">RNase VapC</shortName>
        <ecNumber evidence="5">3.1.-.-</ecNumber>
    </recommendedName>
    <alternativeName>
        <fullName evidence="5">Toxin VapC</fullName>
    </alternativeName>
</protein>
<dbReference type="NCBIfam" id="TIGR00028">
    <property type="entry name" value="Mtu_PIN_fam"/>
    <property type="match status" value="1"/>
</dbReference>
<feature type="binding site" evidence="5">
    <location>
        <position position="5"/>
    </location>
    <ligand>
        <name>Mg(2+)</name>
        <dbReference type="ChEBI" id="CHEBI:18420"/>
    </ligand>
</feature>
<comment type="cofactor">
    <cofactor evidence="5">
        <name>Mg(2+)</name>
        <dbReference type="ChEBI" id="CHEBI:18420"/>
    </cofactor>
</comment>
<name>A0A6J4I5H6_9CHLR</name>
<dbReference type="AlphaFoldDB" id="A0A6J4I5H6"/>
<evidence type="ECO:0000256" key="5">
    <source>
        <dbReference type="HAMAP-Rule" id="MF_00265"/>
    </source>
</evidence>
<dbReference type="GO" id="GO:0045926">
    <property type="term" value="P:negative regulation of growth"/>
    <property type="evidence" value="ECO:0007669"/>
    <property type="project" value="UniProtKB-ARBA"/>
</dbReference>
<sequence>MILPDVNVLVYAHRGDAPDHARYAAWLEEVAGGDAAFGLADLVLSGFLRVVTHPRVFTPPTPLDDALGFVEGLRARPNYVPVAPGPRHWELFTGLCRRAGARGNLIPDAYLAALAIESGSEWITSDRGFARFSGLRWRHPLDGA</sequence>
<dbReference type="SUPFAM" id="SSF88723">
    <property type="entry name" value="PIN domain-like"/>
    <property type="match status" value="1"/>
</dbReference>
<dbReference type="CDD" id="cd18678">
    <property type="entry name" value="PIN_MtVapC25_VapC33-like"/>
    <property type="match status" value="1"/>
</dbReference>
<accession>A0A6J4I5H6</accession>
<feature type="binding site" evidence="5">
    <location>
        <position position="108"/>
    </location>
    <ligand>
        <name>Mg(2+)</name>
        <dbReference type="ChEBI" id="CHEBI:18420"/>
    </ligand>
</feature>
<dbReference type="Pfam" id="PF01850">
    <property type="entry name" value="PIN"/>
    <property type="match status" value="1"/>
</dbReference>
<dbReference type="GO" id="GO:0090729">
    <property type="term" value="F:toxin activity"/>
    <property type="evidence" value="ECO:0007669"/>
    <property type="project" value="UniProtKB-KW"/>
</dbReference>
<dbReference type="InterPro" id="IPR002716">
    <property type="entry name" value="PIN_dom"/>
</dbReference>
<keyword evidence="1 5" id="KW-1277">Toxin-antitoxin system</keyword>
<comment type="similarity">
    <text evidence="5">Belongs to the PINc/VapC protein family.</text>
</comment>
<dbReference type="InterPro" id="IPR022907">
    <property type="entry name" value="VapC_family"/>
</dbReference>
<dbReference type="GO" id="GO:0016788">
    <property type="term" value="F:hydrolase activity, acting on ester bonds"/>
    <property type="evidence" value="ECO:0007669"/>
    <property type="project" value="InterPro"/>
</dbReference>
<evidence type="ECO:0000313" key="7">
    <source>
        <dbReference type="EMBL" id="CAA9242968.1"/>
    </source>
</evidence>
<dbReference type="GO" id="GO:0000287">
    <property type="term" value="F:magnesium ion binding"/>
    <property type="evidence" value="ECO:0007669"/>
    <property type="project" value="UniProtKB-UniRule"/>
</dbReference>
<reference evidence="7" key="1">
    <citation type="submission" date="2020-02" db="EMBL/GenBank/DDBJ databases">
        <authorList>
            <person name="Meier V. D."/>
        </authorList>
    </citation>
    <scope>NUCLEOTIDE SEQUENCE</scope>
    <source>
        <strain evidence="7">AVDCRST_MAG77</strain>
    </source>
</reference>
<keyword evidence="3 5" id="KW-0479">Metal-binding</keyword>
<dbReference type="InterPro" id="IPR029060">
    <property type="entry name" value="PIN-like_dom_sf"/>
</dbReference>
<evidence type="ECO:0000256" key="4">
    <source>
        <dbReference type="ARBA" id="ARBA00022801"/>
    </source>
</evidence>
<comment type="function">
    <text evidence="5">Toxic component of a toxin-antitoxin (TA) system. An RNase.</text>
</comment>
<evidence type="ECO:0000256" key="2">
    <source>
        <dbReference type="ARBA" id="ARBA00022722"/>
    </source>
</evidence>
<gene>
    <name evidence="5" type="primary">vapC</name>
    <name evidence="7" type="ORF">AVDCRST_MAG77-1780</name>
</gene>
<keyword evidence="2 5" id="KW-0540">Nuclease</keyword>
<proteinExistence type="inferred from homology"/>
<keyword evidence="4 5" id="KW-0378">Hydrolase</keyword>
<dbReference type="HAMAP" id="MF_00265">
    <property type="entry name" value="VapC_Nob1"/>
    <property type="match status" value="1"/>
</dbReference>
<keyword evidence="5" id="KW-0800">Toxin</keyword>
<dbReference type="InterPro" id="IPR006226">
    <property type="entry name" value="Mtu_PIN"/>
</dbReference>
<evidence type="ECO:0000256" key="1">
    <source>
        <dbReference type="ARBA" id="ARBA00022649"/>
    </source>
</evidence>
<dbReference type="Gene3D" id="3.40.50.1010">
    <property type="entry name" value="5'-nuclease"/>
    <property type="match status" value="1"/>
</dbReference>
<keyword evidence="5" id="KW-0460">Magnesium</keyword>
<evidence type="ECO:0000256" key="3">
    <source>
        <dbReference type="ARBA" id="ARBA00022723"/>
    </source>
</evidence>
<evidence type="ECO:0000259" key="6">
    <source>
        <dbReference type="Pfam" id="PF01850"/>
    </source>
</evidence>
<organism evidence="7">
    <name type="scientific">uncultured Chloroflexota bacterium</name>
    <dbReference type="NCBI Taxonomy" id="166587"/>
    <lineage>
        <taxon>Bacteria</taxon>
        <taxon>Bacillati</taxon>
        <taxon>Chloroflexota</taxon>
        <taxon>environmental samples</taxon>
    </lineage>
</organism>
<dbReference type="EMBL" id="CADCTC010000105">
    <property type="protein sequence ID" value="CAA9242968.1"/>
    <property type="molecule type" value="Genomic_DNA"/>
</dbReference>
<dbReference type="GO" id="GO:0004540">
    <property type="term" value="F:RNA nuclease activity"/>
    <property type="evidence" value="ECO:0007669"/>
    <property type="project" value="InterPro"/>
</dbReference>
<dbReference type="EC" id="3.1.-.-" evidence="5"/>
<feature type="domain" description="PIN" evidence="6">
    <location>
        <begin position="2"/>
        <end position="133"/>
    </location>
</feature>